<evidence type="ECO:0000313" key="1">
    <source>
        <dbReference type="EMBL" id="AAA98288.1"/>
    </source>
</evidence>
<dbReference type="PIR" id="A43627">
    <property type="entry name" value="A43627"/>
</dbReference>
<proteinExistence type="predicted"/>
<name>Q52549_9ZZZZ</name>
<reference evidence="1" key="1">
    <citation type="journal article" date="1989" name="Plasmid">
        <title>Identification and DNA sequencing of a new plasmid (pPST1) in Pseudomonas stutzeri MO-19.</title>
        <authorList>
            <person name="Fujita M."/>
            <person name="Kubota M."/>
            <person name="Futai M."/>
            <person name="Amemura A."/>
        </authorList>
    </citation>
    <scope>NUCLEOTIDE SEQUENCE</scope>
    <source>
        <plasmid evidence="1">pPST1</plasmid>
    </source>
</reference>
<dbReference type="EMBL" id="M34385">
    <property type="protein sequence ID" value="AAA98288.1"/>
    <property type="molecule type" value="Genomic_DNA"/>
</dbReference>
<accession>Q52549</accession>
<organism evidence="1">
    <name type="scientific">Plasmid pPST1</name>
    <dbReference type="NCBI Taxonomy" id="47924"/>
    <lineage>
        <taxon>other sequences</taxon>
        <taxon>plasmids</taxon>
    </lineage>
</organism>
<keyword evidence="1" id="KW-0614">Plasmid</keyword>
<dbReference type="AlphaFoldDB" id="Q52549"/>
<protein>
    <submittedName>
        <fullName evidence="1">Uncharacterized protein</fullName>
    </submittedName>
</protein>
<sequence>MIKEPGRVWPRCWRCSSRTSFFTPRGSRALRGVFLARCVGGLGVVTPVVTYAGVGRSANMIHESDAKARASRSCEPLQTQGLETIPALDSTCQRPGFLAGPENPLLDRVNHSQELRDKTRHRDALNLRKTPDRVVHVLIERNRDSRFLCGHW</sequence>
<geneLocation type="plasmid" evidence="1">
    <name>pPST1</name>
</geneLocation>